<organism evidence="3 4">
    <name type="scientific">Sporormia fimetaria CBS 119925</name>
    <dbReference type="NCBI Taxonomy" id="1340428"/>
    <lineage>
        <taxon>Eukaryota</taxon>
        <taxon>Fungi</taxon>
        <taxon>Dikarya</taxon>
        <taxon>Ascomycota</taxon>
        <taxon>Pezizomycotina</taxon>
        <taxon>Dothideomycetes</taxon>
        <taxon>Pleosporomycetidae</taxon>
        <taxon>Pleosporales</taxon>
        <taxon>Sporormiaceae</taxon>
        <taxon>Sporormia</taxon>
    </lineage>
</organism>
<reference evidence="3" key="1">
    <citation type="journal article" date="2020" name="Stud. Mycol.">
        <title>101 Dothideomycetes genomes: a test case for predicting lifestyles and emergence of pathogens.</title>
        <authorList>
            <person name="Haridas S."/>
            <person name="Albert R."/>
            <person name="Binder M."/>
            <person name="Bloem J."/>
            <person name="Labutti K."/>
            <person name="Salamov A."/>
            <person name="Andreopoulos B."/>
            <person name="Baker S."/>
            <person name="Barry K."/>
            <person name="Bills G."/>
            <person name="Bluhm B."/>
            <person name="Cannon C."/>
            <person name="Castanera R."/>
            <person name="Culley D."/>
            <person name="Daum C."/>
            <person name="Ezra D."/>
            <person name="Gonzalez J."/>
            <person name="Henrissat B."/>
            <person name="Kuo A."/>
            <person name="Liang C."/>
            <person name="Lipzen A."/>
            <person name="Lutzoni F."/>
            <person name="Magnuson J."/>
            <person name="Mondo S."/>
            <person name="Nolan M."/>
            <person name="Ohm R."/>
            <person name="Pangilinan J."/>
            <person name="Park H.-J."/>
            <person name="Ramirez L."/>
            <person name="Alfaro M."/>
            <person name="Sun H."/>
            <person name="Tritt A."/>
            <person name="Yoshinaga Y."/>
            <person name="Zwiers L.-H."/>
            <person name="Turgeon B."/>
            <person name="Goodwin S."/>
            <person name="Spatafora J."/>
            <person name="Crous P."/>
            <person name="Grigoriev I."/>
        </authorList>
    </citation>
    <scope>NUCLEOTIDE SEQUENCE</scope>
    <source>
        <strain evidence="3">CBS 119925</strain>
    </source>
</reference>
<evidence type="ECO:0000313" key="4">
    <source>
        <dbReference type="Proteomes" id="UP000799440"/>
    </source>
</evidence>
<proteinExistence type="predicted"/>
<sequence>MSRGQPFVGNWTHLLTTDRLKRSSHVLTAIGDTLCIFGGEVTPRKPVDDDVDVLALPSDSCRHETQSASPAPRPRVGSAAALLGDRMYVYSGRGGADMSPLEEDGCVWNFDPETMTWYEIQPLSKSQPYAQPRSYHCMTSDGQTSLYIHAGCPAKDRLSDLWKFDLFSRSWLQLPDAPGPARGGASIACHSGKLYRMNGFDGTTEQGGSLDIFDIDKNTWSTRSWKPNGQEGPEPRSVCALLPLAINGKDILVTMFGERDPSMQGHAGAGKMLDDVWVFDIATAKWARLDIFEGKGRPKPRGWFAADVLKRPGKQDAIVIHGGLNEDNERLGDVWKLDFEANDAT</sequence>
<accession>A0A6A6VKV1</accession>
<keyword evidence="1" id="KW-0677">Repeat</keyword>
<keyword evidence="2" id="KW-0408">Iron</keyword>
<dbReference type="PANTHER" id="PTHR47435">
    <property type="entry name" value="KELCH REPEAT PROTEIN (AFU_ORTHOLOGUE AFUA_5G12780)"/>
    <property type="match status" value="1"/>
</dbReference>
<name>A0A6A6VKV1_9PLEO</name>
<dbReference type="AlphaFoldDB" id="A0A6A6VKV1"/>
<dbReference type="GO" id="GO:0019760">
    <property type="term" value="P:glucosinolate metabolic process"/>
    <property type="evidence" value="ECO:0007669"/>
    <property type="project" value="UniProtKB-ARBA"/>
</dbReference>
<dbReference type="PANTHER" id="PTHR47435:SF4">
    <property type="entry name" value="KELCH REPEAT PROTEIN (AFU_ORTHOLOGUE AFUA_5G12780)"/>
    <property type="match status" value="1"/>
</dbReference>
<dbReference type="Proteomes" id="UP000799440">
    <property type="component" value="Unassembled WGS sequence"/>
</dbReference>
<evidence type="ECO:0000313" key="3">
    <source>
        <dbReference type="EMBL" id="KAF2751225.1"/>
    </source>
</evidence>
<keyword evidence="4" id="KW-1185">Reference proteome</keyword>
<evidence type="ECO:0000256" key="1">
    <source>
        <dbReference type="ARBA" id="ARBA00022737"/>
    </source>
</evidence>
<evidence type="ECO:0000256" key="2">
    <source>
        <dbReference type="ARBA" id="ARBA00023004"/>
    </source>
</evidence>
<dbReference type="OrthoDB" id="10250130at2759"/>
<gene>
    <name evidence="3" type="ORF">M011DRAFT_463959</name>
</gene>
<dbReference type="EMBL" id="MU006562">
    <property type="protein sequence ID" value="KAF2751225.1"/>
    <property type="molecule type" value="Genomic_DNA"/>
</dbReference>
<dbReference type="SUPFAM" id="SSF117281">
    <property type="entry name" value="Kelch motif"/>
    <property type="match status" value="2"/>
</dbReference>
<dbReference type="InterPro" id="IPR015915">
    <property type="entry name" value="Kelch-typ_b-propeller"/>
</dbReference>
<protein>
    <submittedName>
        <fullName evidence="3">Kelch repeat protein-like protein</fullName>
    </submittedName>
</protein>
<dbReference type="Pfam" id="PF24681">
    <property type="entry name" value="Kelch_KLHDC2_KLHL20_DRC7"/>
    <property type="match status" value="1"/>
</dbReference>
<dbReference type="Gene3D" id="2.120.10.80">
    <property type="entry name" value="Kelch-type beta propeller"/>
    <property type="match status" value="2"/>
</dbReference>